<keyword evidence="6" id="KW-1185">Reference proteome</keyword>
<dbReference type="InterPro" id="IPR011856">
    <property type="entry name" value="tRNA_endonuc-like_dom_sf"/>
</dbReference>
<dbReference type="SMART" id="SM00990">
    <property type="entry name" value="VRR_NUC"/>
    <property type="match status" value="1"/>
</dbReference>
<reference evidence="5 6" key="4">
    <citation type="journal article" date="2020" name="PLoS ONE">
        <title>Taxonomic classification of strain PO100/5 shows a broader geographic distribution and genetic markers of the recently described Corynebacterium silvaticum.</title>
        <authorList>
            <person name="Viana M.V.C."/>
            <person name="Profeta R."/>
            <person name="da Silva A.L."/>
            <person name="Hurtado R."/>
            <person name="Cerqueira J.C."/>
            <person name="Ribeiro B.F.S."/>
            <person name="Almeida M.O."/>
            <person name="Morais-Rodrigues F."/>
            <person name="Soares S.C."/>
            <person name="Oliveira M."/>
            <person name="Tavares L."/>
            <person name="Figueiredo H."/>
            <person name="Wattam A.R."/>
            <person name="Barh D."/>
            <person name="Ghosh P."/>
            <person name="Silva A."/>
            <person name="Azevedo V."/>
        </authorList>
    </citation>
    <scope>NUCLEOTIDE SEQUENCE [LARGE SCALE GENOMIC DNA]</scope>
    <source>
        <strain evidence="5 6">PO100/5</strain>
    </source>
</reference>
<protein>
    <submittedName>
        <fullName evidence="5">VRR-NUC domain-containing protein</fullName>
    </submittedName>
</protein>
<dbReference type="AlphaFoldDB" id="A0A7Y4LKA3"/>
<accession>A0A7Y4LKA3</accession>
<dbReference type="GeneID" id="75007340"/>
<evidence type="ECO:0000256" key="2">
    <source>
        <dbReference type="ARBA" id="ARBA00022722"/>
    </source>
</evidence>
<evidence type="ECO:0000256" key="3">
    <source>
        <dbReference type="ARBA" id="ARBA00022801"/>
    </source>
</evidence>
<organism evidence="5 6">
    <name type="scientific">Corynebacterium silvaticum</name>
    <dbReference type="NCBI Taxonomy" id="2320431"/>
    <lineage>
        <taxon>Bacteria</taxon>
        <taxon>Bacillati</taxon>
        <taxon>Actinomycetota</taxon>
        <taxon>Actinomycetes</taxon>
        <taxon>Mycobacteriales</taxon>
        <taxon>Corynebacteriaceae</taxon>
        <taxon>Corynebacterium</taxon>
    </lineage>
</organism>
<feature type="domain" description="VRR-NUC" evidence="4">
    <location>
        <begin position="1"/>
        <end position="80"/>
    </location>
</feature>
<dbReference type="Gene3D" id="3.40.1350.10">
    <property type="match status" value="1"/>
</dbReference>
<dbReference type="GO" id="GO:0004518">
    <property type="term" value="F:nuclease activity"/>
    <property type="evidence" value="ECO:0007669"/>
    <property type="project" value="UniProtKB-KW"/>
</dbReference>
<keyword evidence="3" id="KW-0378">Hydrolase</keyword>
<reference evidence="5 6" key="1">
    <citation type="journal article" date="2014" name="BMC Vet. Res.">
        <title>First report of Corynebacterium pseudotuberculosis from caseous lymphadenitis lesions in Black Alentejano pig (Sus scrofa domesticus).</title>
        <authorList>
            <person name="Oliveira M."/>
            <person name="Barroco C."/>
            <person name="Mottola C."/>
            <person name="Santos R."/>
            <person name="Lemsaddek A."/>
            <person name="Tavares L."/>
            <person name="Semedo-Lemsaddek T."/>
        </authorList>
    </citation>
    <scope>NUCLEOTIDE SEQUENCE [LARGE SCALE GENOMIC DNA]</scope>
    <source>
        <strain evidence="5 6">PO100/5</strain>
    </source>
</reference>
<name>A0A7Y4LKA3_9CORY</name>
<proteinExistence type="predicted"/>
<dbReference type="InterPro" id="IPR014883">
    <property type="entry name" value="VRR_NUC"/>
</dbReference>
<dbReference type="KEGG" id="csil:CBE74_03490"/>
<dbReference type="GO" id="GO:0003676">
    <property type="term" value="F:nucleic acid binding"/>
    <property type="evidence" value="ECO:0007669"/>
    <property type="project" value="InterPro"/>
</dbReference>
<dbReference type="Proteomes" id="UP000195652">
    <property type="component" value="Chromosome"/>
</dbReference>
<evidence type="ECO:0000313" key="5">
    <source>
        <dbReference type="EMBL" id="ARU45718.1"/>
    </source>
</evidence>
<dbReference type="EMBL" id="CP021417">
    <property type="protein sequence ID" value="ARU45718.1"/>
    <property type="molecule type" value="Genomic_DNA"/>
</dbReference>
<reference evidence="5 6" key="2">
    <citation type="journal article" date="2020" name="Antonie Van Leeuwenhoek">
        <title>Phylogenomic characterisation of a novel corynebacterial species pathogenic to animals.</title>
        <authorList>
            <person name="Moller J."/>
            <person name="Musella L."/>
            <person name="Melnikov V."/>
            <person name="Geissdorfer W."/>
            <person name="Burkovski A."/>
            <person name="Sangal V."/>
        </authorList>
    </citation>
    <scope>NUCLEOTIDE SEQUENCE [LARGE SCALE GENOMIC DNA]</scope>
    <source>
        <strain evidence="5 6">PO100/5</strain>
    </source>
</reference>
<gene>
    <name evidence="5" type="ORF">CBE74_03490</name>
</gene>
<comment type="cofactor">
    <cofactor evidence="1">
        <name>Mg(2+)</name>
        <dbReference type="ChEBI" id="CHEBI:18420"/>
    </cofactor>
</comment>
<evidence type="ECO:0000256" key="1">
    <source>
        <dbReference type="ARBA" id="ARBA00001946"/>
    </source>
</evidence>
<evidence type="ECO:0000259" key="4">
    <source>
        <dbReference type="SMART" id="SM00990"/>
    </source>
</evidence>
<evidence type="ECO:0000313" key="6">
    <source>
        <dbReference type="Proteomes" id="UP000195652"/>
    </source>
</evidence>
<reference evidence="5 6" key="3">
    <citation type="journal article" date="2020" name="Int. J. Syst. Evol. Microbiol.">
        <title>Corynebacterium silvaticum sp. nov., a unique group of NTTB corynebacteria in wild boar and roe deer.</title>
        <authorList>
            <person name="Dangel A."/>
            <person name="Berger A."/>
            <person name="Rau J."/>
            <person name="Eisenberg T."/>
            <person name="Kampfer P."/>
            <person name="Margos G."/>
            <person name="Contzen M."/>
            <person name="Busse H.J."/>
            <person name="Konrad R."/>
            <person name="Peters M."/>
            <person name="Sting R."/>
            <person name="Sing A."/>
        </authorList>
    </citation>
    <scope>NUCLEOTIDE SEQUENCE [LARGE SCALE GENOMIC DNA]</scope>
    <source>
        <strain evidence="5 6">PO100/5</strain>
    </source>
</reference>
<dbReference type="GO" id="GO:0016788">
    <property type="term" value="F:hydrolase activity, acting on ester bonds"/>
    <property type="evidence" value="ECO:0007669"/>
    <property type="project" value="InterPro"/>
</dbReference>
<sequence length="92" mass="10015">MNEHHIEQALKHGVEAAGGICWKLVSPGTNGVPDRICIMHGRVVFVELKAPGRQPRPIQARRMKQLTDHEMAVLIVDSLAGVEEVLDALSAA</sequence>
<dbReference type="RefSeq" id="WP_087453559.1">
    <property type="nucleotide sequence ID" value="NZ_CP021417.2"/>
</dbReference>
<keyword evidence="2" id="KW-0540">Nuclease</keyword>